<feature type="compositionally biased region" description="Low complexity" evidence="1">
    <location>
        <begin position="574"/>
        <end position="583"/>
    </location>
</feature>
<organism evidence="3 4">
    <name type="scientific">Celeribacter persicus</name>
    <dbReference type="NCBI Taxonomy" id="1651082"/>
    <lineage>
        <taxon>Bacteria</taxon>
        <taxon>Pseudomonadati</taxon>
        <taxon>Pseudomonadota</taxon>
        <taxon>Alphaproteobacteria</taxon>
        <taxon>Rhodobacterales</taxon>
        <taxon>Roseobacteraceae</taxon>
        <taxon>Celeribacter</taxon>
    </lineage>
</organism>
<accession>A0A2T5HTU9</accession>
<sequence length="609" mass="64639">MQFQTFDLMKTASSPETGRSRKMSAFDVLTGANSALETGFKDMFANTATANDSKPTVSQGATLGSSRDQPLQAKHECQVSETRTMRIQSDSEIVRDTAIQALVSGEGLAVRSKIQVEQVDDQTTPSESSETPFEPVTHTVAAAVPGLHIMMRADKAATDVSEEECSATGLASEDWDRTRAYWRPDNSPLSVGALLGEADIDMGSEQRAVLSHEVVPPSVVMTERHATEGVEAVSKDNVWKIFEITSSKDQVIAMASDVTTQALATEIDVDDSATDVTRGDRGPKLQEADTLFVPITGLRAKSHYEAVGTSAMAVRPSGDLVEYGNVAYAAQSDSRVPADLETSVATASQKTSAPLDQTQTLAAGLTDEVSLVPHLPLGRSEARPETQEGAVSEVSSDMTAEAGTSELADFSVPKPAQNAAVSAAPLTSIEFQGSTMGETDQLQLRDDVGPATHVVSGTGTVREQITATGVANRIELPTHMASQIADAARQLPDRPVEITLSPEELGKVRLSFHLSENGAMHVVIAAERADTLDLLRRNVDSLIGEFRDLGYTDSGFSFQNFDQGTQQGGTDAFGSLSGSSASSDMIDPMPTDAPVRLSLGNSSGMDIRL</sequence>
<feature type="region of interest" description="Disordered" evidence="1">
    <location>
        <begin position="563"/>
        <end position="584"/>
    </location>
</feature>
<protein>
    <submittedName>
        <fullName evidence="3">Flagellar hook-length control protein FliK</fullName>
    </submittedName>
</protein>
<comment type="caution">
    <text evidence="3">The sequence shown here is derived from an EMBL/GenBank/DDBJ whole genome shotgun (WGS) entry which is preliminary data.</text>
</comment>
<dbReference type="EMBL" id="QAOH01000003">
    <property type="protein sequence ID" value="PTQ75014.1"/>
    <property type="molecule type" value="Genomic_DNA"/>
</dbReference>
<proteinExistence type="predicted"/>
<evidence type="ECO:0000259" key="2">
    <source>
        <dbReference type="Pfam" id="PF02120"/>
    </source>
</evidence>
<dbReference type="CDD" id="cd17470">
    <property type="entry name" value="T3SS_Flik_C"/>
    <property type="match status" value="1"/>
</dbReference>
<dbReference type="InterPro" id="IPR021136">
    <property type="entry name" value="Flagellar_hook_control-like_C"/>
</dbReference>
<reference evidence="3 4" key="1">
    <citation type="submission" date="2018-04" db="EMBL/GenBank/DDBJ databases">
        <title>Genomic Encyclopedia of Archaeal and Bacterial Type Strains, Phase II (KMG-II): from individual species to whole genera.</title>
        <authorList>
            <person name="Goeker M."/>
        </authorList>
    </citation>
    <scope>NUCLEOTIDE SEQUENCE [LARGE SCALE GENOMIC DNA]</scope>
    <source>
        <strain evidence="3 4">DSM 100434</strain>
    </source>
</reference>
<evidence type="ECO:0000313" key="4">
    <source>
        <dbReference type="Proteomes" id="UP000244077"/>
    </source>
</evidence>
<evidence type="ECO:0000313" key="3">
    <source>
        <dbReference type="EMBL" id="PTQ75014.1"/>
    </source>
</evidence>
<dbReference type="InterPro" id="IPR038610">
    <property type="entry name" value="FliK-like_C_sf"/>
</dbReference>
<keyword evidence="3" id="KW-0969">Cilium</keyword>
<keyword evidence="4" id="KW-1185">Reference proteome</keyword>
<keyword evidence="3" id="KW-0282">Flagellum</keyword>
<feature type="region of interest" description="Disordered" evidence="1">
    <location>
        <begin position="1"/>
        <end position="20"/>
    </location>
</feature>
<keyword evidence="3" id="KW-0966">Cell projection</keyword>
<dbReference type="Proteomes" id="UP000244077">
    <property type="component" value="Unassembled WGS sequence"/>
</dbReference>
<feature type="domain" description="Flagellar hook-length control protein-like C-terminal" evidence="2">
    <location>
        <begin position="496"/>
        <end position="566"/>
    </location>
</feature>
<dbReference type="Gene3D" id="3.30.750.140">
    <property type="match status" value="1"/>
</dbReference>
<evidence type="ECO:0000256" key="1">
    <source>
        <dbReference type="SAM" id="MobiDB-lite"/>
    </source>
</evidence>
<name>A0A2T5HTU9_9RHOB</name>
<dbReference type="AlphaFoldDB" id="A0A2T5HTU9"/>
<feature type="compositionally biased region" description="Polar residues" evidence="1">
    <location>
        <begin position="1"/>
        <end position="17"/>
    </location>
</feature>
<gene>
    <name evidence="3" type="ORF">C8N42_103307</name>
</gene>
<feature type="region of interest" description="Disordered" evidence="1">
    <location>
        <begin position="50"/>
        <end position="73"/>
    </location>
</feature>
<feature type="compositionally biased region" description="Polar residues" evidence="1">
    <location>
        <begin position="50"/>
        <end position="69"/>
    </location>
</feature>
<dbReference type="Pfam" id="PF02120">
    <property type="entry name" value="Flg_hook"/>
    <property type="match status" value="1"/>
</dbReference>